<dbReference type="PROSITE" id="PS00622">
    <property type="entry name" value="HTH_LUXR_1"/>
    <property type="match status" value="1"/>
</dbReference>
<reference evidence="9 10" key="1">
    <citation type="submission" date="2019-07" db="EMBL/GenBank/DDBJ databases">
        <title>New species of Amycolatopsis and Streptomyces.</title>
        <authorList>
            <person name="Duangmal K."/>
            <person name="Teo W.F.A."/>
            <person name="Lipun K."/>
        </authorList>
    </citation>
    <scope>NUCLEOTIDE SEQUENCE [LARGE SCALE GENOMIC DNA]</scope>
    <source>
        <strain evidence="9 10">NBRC 106415</strain>
    </source>
</reference>
<dbReference type="SUPFAM" id="SSF46894">
    <property type="entry name" value="C-terminal effector domain of the bipartite response regulators"/>
    <property type="match status" value="1"/>
</dbReference>
<accession>A0A5N8XN12</accession>
<dbReference type="Gene3D" id="1.10.10.10">
    <property type="entry name" value="Winged helix-like DNA-binding domain superfamily/Winged helix DNA-binding domain"/>
    <property type="match status" value="1"/>
</dbReference>
<sequence length="261" mass="28165">MPDQARPGPPLRVLVADDNPVVRAGLAALLGAHPDIEVVSDATNGEEAVREAVAHRPDVVLLDVRMPGTDGLTALPQLVALAPVMMLTYSREPQVVAEALRRGAIGYLVHGEFTAPELIKAVRDLRDGRPTFSPSLSRSLSSAVRVSSPLGVSYEPSQESHEPPSQLQPVMAQSSKTRPAVAARLRRRVPDRPAFGLSSREVEVMDLIASGMNNRQIAATCFISEKTVKNHINRIFAKLHSSSRSEAIAHWLGTAREGWSG</sequence>
<feature type="compositionally biased region" description="Polar residues" evidence="6">
    <location>
        <begin position="163"/>
        <end position="175"/>
    </location>
</feature>
<comment type="caution">
    <text evidence="9">The sequence shown here is derived from an EMBL/GenBank/DDBJ whole genome shotgun (WGS) entry which is preliminary data.</text>
</comment>
<dbReference type="InterPro" id="IPR039420">
    <property type="entry name" value="WalR-like"/>
</dbReference>
<dbReference type="InterPro" id="IPR058245">
    <property type="entry name" value="NreC/VraR/RcsB-like_REC"/>
</dbReference>
<dbReference type="Pfam" id="PF00072">
    <property type="entry name" value="Response_reg"/>
    <property type="match status" value="1"/>
</dbReference>
<dbReference type="PROSITE" id="PS50110">
    <property type="entry name" value="RESPONSE_REGULATORY"/>
    <property type="match status" value="1"/>
</dbReference>
<evidence type="ECO:0000313" key="10">
    <source>
        <dbReference type="Proteomes" id="UP000400924"/>
    </source>
</evidence>
<gene>
    <name evidence="9" type="ORF">FNH08_25630</name>
</gene>
<evidence type="ECO:0000259" key="8">
    <source>
        <dbReference type="PROSITE" id="PS50110"/>
    </source>
</evidence>
<evidence type="ECO:0000256" key="1">
    <source>
        <dbReference type="ARBA" id="ARBA00022553"/>
    </source>
</evidence>
<dbReference type="SUPFAM" id="SSF52172">
    <property type="entry name" value="CheY-like"/>
    <property type="match status" value="1"/>
</dbReference>
<dbReference type="InterPro" id="IPR011006">
    <property type="entry name" value="CheY-like_superfamily"/>
</dbReference>
<dbReference type="PANTHER" id="PTHR43214:SF24">
    <property type="entry name" value="TRANSCRIPTIONAL REGULATORY PROTEIN NARL-RELATED"/>
    <property type="match status" value="1"/>
</dbReference>
<dbReference type="PANTHER" id="PTHR43214">
    <property type="entry name" value="TWO-COMPONENT RESPONSE REGULATOR"/>
    <property type="match status" value="1"/>
</dbReference>
<keyword evidence="4" id="KW-0804">Transcription</keyword>
<dbReference type="GO" id="GO:0006355">
    <property type="term" value="P:regulation of DNA-templated transcription"/>
    <property type="evidence" value="ECO:0007669"/>
    <property type="project" value="InterPro"/>
</dbReference>
<dbReference type="SMART" id="SM00421">
    <property type="entry name" value="HTH_LUXR"/>
    <property type="match status" value="1"/>
</dbReference>
<proteinExistence type="predicted"/>
<dbReference type="Proteomes" id="UP000400924">
    <property type="component" value="Unassembled WGS sequence"/>
</dbReference>
<evidence type="ECO:0000256" key="3">
    <source>
        <dbReference type="ARBA" id="ARBA00023125"/>
    </source>
</evidence>
<protein>
    <submittedName>
        <fullName evidence="9">Response regulator transcription factor</fullName>
    </submittedName>
</protein>
<dbReference type="InterPro" id="IPR036388">
    <property type="entry name" value="WH-like_DNA-bd_sf"/>
</dbReference>
<feature type="region of interest" description="Disordered" evidence="6">
    <location>
        <begin position="152"/>
        <end position="175"/>
    </location>
</feature>
<evidence type="ECO:0000256" key="2">
    <source>
        <dbReference type="ARBA" id="ARBA00023015"/>
    </source>
</evidence>
<dbReference type="Gene3D" id="3.40.50.2300">
    <property type="match status" value="1"/>
</dbReference>
<dbReference type="CDD" id="cd06170">
    <property type="entry name" value="LuxR_C_like"/>
    <property type="match status" value="1"/>
</dbReference>
<dbReference type="GO" id="GO:0003677">
    <property type="term" value="F:DNA binding"/>
    <property type="evidence" value="ECO:0007669"/>
    <property type="project" value="UniProtKB-KW"/>
</dbReference>
<feature type="domain" description="Response regulatory" evidence="8">
    <location>
        <begin position="12"/>
        <end position="125"/>
    </location>
</feature>
<dbReference type="PRINTS" id="PR00038">
    <property type="entry name" value="HTHLUXR"/>
</dbReference>
<dbReference type="AlphaFoldDB" id="A0A5N8XN12"/>
<name>A0A5N8XN12_9ACTN</name>
<dbReference type="Pfam" id="PF00196">
    <property type="entry name" value="GerE"/>
    <property type="match status" value="1"/>
</dbReference>
<dbReference type="InterPro" id="IPR001789">
    <property type="entry name" value="Sig_transdc_resp-reg_receiver"/>
</dbReference>
<organism evidence="9 10">
    <name type="scientific">Streptomyces spongiae</name>
    <dbReference type="NCBI Taxonomy" id="565072"/>
    <lineage>
        <taxon>Bacteria</taxon>
        <taxon>Bacillati</taxon>
        <taxon>Actinomycetota</taxon>
        <taxon>Actinomycetes</taxon>
        <taxon>Kitasatosporales</taxon>
        <taxon>Streptomycetaceae</taxon>
        <taxon>Streptomyces</taxon>
    </lineage>
</organism>
<evidence type="ECO:0000259" key="7">
    <source>
        <dbReference type="PROSITE" id="PS50043"/>
    </source>
</evidence>
<dbReference type="OrthoDB" id="4172435at2"/>
<evidence type="ECO:0000256" key="4">
    <source>
        <dbReference type="ARBA" id="ARBA00023163"/>
    </source>
</evidence>
<dbReference type="EMBL" id="VJZC01000210">
    <property type="protein sequence ID" value="MPY60418.1"/>
    <property type="molecule type" value="Genomic_DNA"/>
</dbReference>
<dbReference type="InterPro" id="IPR000792">
    <property type="entry name" value="Tscrpt_reg_LuxR_C"/>
</dbReference>
<dbReference type="SMART" id="SM00448">
    <property type="entry name" value="REC"/>
    <property type="match status" value="1"/>
</dbReference>
<dbReference type="RefSeq" id="WP_152773897.1">
    <property type="nucleotide sequence ID" value="NZ_VJZC01000210.1"/>
</dbReference>
<feature type="domain" description="HTH luxR-type" evidence="7">
    <location>
        <begin position="190"/>
        <end position="255"/>
    </location>
</feature>
<keyword evidence="10" id="KW-1185">Reference proteome</keyword>
<evidence type="ECO:0000256" key="6">
    <source>
        <dbReference type="SAM" id="MobiDB-lite"/>
    </source>
</evidence>
<feature type="modified residue" description="4-aspartylphosphate" evidence="5">
    <location>
        <position position="63"/>
    </location>
</feature>
<dbReference type="GO" id="GO:0000160">
    <property type="term" value="P:phosphorelay signal transduction system"/>
    <property type="evidence" value="ECO:0007669"/>
    <property type="project" value="InterPro"/>
</dbReference>
<keyword evidence="1 5" id="KW-0597">Phosphoprotein</keyword>
<evidence type="ECO:0000313" key="9">
    <source>
        <dbReference type="EMBL" id="MPY60418.1"/>
    </source>
</evidence>
<dbReference type="PROSITE" id="PS50043">
    <property type="entry name" value="HTH_LUXR_2"/>
    <property type="match status" value="1"/>
</dbReference>
<keyword evidence="2" id="KW-0805">Transcription regulation</keyword>
<dbReference type="CDD" id="cd17535">
    <property type="entry name" value="REC_NarL-like"/>
    <property type="match status" value="1"/>
</dbReference>
<dbReference type="InterPro" id="IPR016032">
    <property type="entry name" value="Sig_transdc_resp-reg_C-effctor"/>
</dbReference>
<evidence type="ECO:0000256" key="5">
    <source>
        <dbReference type="PROSITE-ProRule" id="PRU00169"/>
    </source>
</evidence>
<keyword evidence="3" id="KW-0238">DNA-binding</keyword>